<dbReference type="Proteomes" id="UP001642900">
    <property type="component" value="Unassembled WGS sequence"/>
</dbReference>
<organism evidence="1 2">
    <name type="scientific">Allomesorhizobium camelthorni</name>
    <dbReference type="NCBI Taxonomy" id="475069"/>
    <lineage>
        <taxon>Bacteria</taxon>
        <taxon>Pseudomonadati</taxon>
        <taxon>Pseudomonadota</taxon>
        <taxon>Alphaproteobacteria</taxon>
        <taxon>Hyphomicrobiales</taxon>
        <taxon>Phyllobacteriaceae</taxon>
        <taxon>Allomesorhizobium</taxon>
    </lineage>
</organism>
<evidence type="ECO:0000313" key="1">
    <source>
        <dbReference type="EMBL" id="NGO54551.1"/>
    </source>
</evidence>
<name>A0A6G4WIG6_9HYPH</name>
<proteinExistence type="predicted"/>
<dbReference type="EMBL" id="JAAKZF010000056">
    <property type="protein sequence ID" value="NGO54551.1"/>
    <property type="molecule type" value="Genomic_DNA"/>
</dbReference>
<reference evidence="1 2" key="1">
    <citation type="submission" date="2020-02" db="EMBL/GenBank/DDBJ databases">
        <title>Genome sequence of strain CCNWXJ40-4.</title>
        <authorList>
            <person name="Gao J."/>
            <person name="Sun J."/>
        </authorList>
    </citation>
    <scope>NUCLEOTIDE SEQUENCE [LARGE SCALE GENOMIC DNA]</scope>
    <source>
        <strain evidence="1 2">CCNWXJ 40-4</strain>
    </source>
</reference>
<protein>
    <submittedName>
        <fullName evidence="1">Uncharacterized protein</fullName>
    </submittedName>
</protein>
<accession>A0A6G4WIG6</accession>
<gene>
    <name evidence="1" type="ORF">G6N73_26065</name>
</gene>
<dbReference type="RefSeq" id="WP_165032888.1">
    <property type="nucleotide sequence ID" value="NZ_JAAKZF010000056.1"/>
</dbReference>
<dbReference type="AlphaFoldDB" id="A0A6G4WIG6"/>
<keyword evidence="2" id="KW-1185">Reference proteome</keyword>
<evidence type="ECO:0000313" key="2">
    <source>
        <dbReference type="Proteomes" id="UP001642900"/>
    </source>
</evidence>
<comment type="caution">
    <text evidence="1">The sequence shown here is derived from an EMBL/GenBank/DDBJ whole genome shotgun (WGS) entry which is preliminary data.</text>
</comment>
<sequence length="74" mass="8254">MSAKKEGLPIWTVYDHPKDFPDSFVARLYVGQTPTATFMSCPDLDMLRGQLAEMGLVPLARSEGDDPVIVEVWL</sequence>